<reference evidence="1 2" key="1">
    <citation type="submission" date="2021-06" db="EMBL/GenBank/DDBJ databases">
        <title>Caerostris extrusa draft genome.</title>
        <authorList>
            <person name="Kono N."/>
            <person name="Arakawa K."/>
        </authorList>
    </citation>
    <scope>NUCLEOTIDE SEQUENCE [LARGE SCALE GENOMIC DNA]</scope>
</reference>
<dbReference type="AlphaFoldDB" id="A0AAV4QD07"/>
<evidence type="ECO:0000313" key="2">
    <source>
        <dbReference type="Proteomes" id="UP001054945"/>
    </source>
</evidence>
<accession>A0AAV4QD07</accession>
<keyword evidence="2" id="KW-1185">Reference proteome</keyword>
<sequence>MALKLGSKEGRKKWRQVINNNAGKVLRWKLKRNEFSGYWITRGRGGENGTERLEMVARGGVGLVFEALAREVLEITGNRIHQLKSGMIS</sequence>
<dbReference type="EMBL" id="BPLR01006128">
    <property type="protein sequence ID" value="GIY07603.1"/>
    <property type="molecule type" value="Genomic_DNA"/>
</dbReference>
<name>A0AAV4QD07_CAEEX</name>
<comment type="caution">
    <text evidence="1">The sequence shown here is derived from an EMBL/GenBank/DDBJ whole genome shotgun (WGS) entry which is preliminary data.</text>
</comment>
<dbReference type="Proteomes" id="UP001054945">
    <property type="component" value="Unassembled WGS sequence"/>
</dbReference>
<gene>
    <name evidence="1" type="ORF">CEXT_799921</name>
</gene>
<evidence type="ECO:0000313" key="1">
    <source>
        <dbReference type="EMBL" id="GIY07603.1"/>
    </source>
</evidence>
<organism evidence="1 2">
    <name type="scientific">Caerostris extrusa</name>
    <name type="common">Bark spider</name>
    <name type="synonym">Caerostris bankana</name>
    <dbReference type="NCBI Taxonomy" id="172846"/>
    <lineage>
        <taxon>Eukaryota</taxon>
        <taxon>Metazoa</taxon>
        <taxon>Ecdysozoa</taxon>
        <taxon>Arthropoda</taxon>
        <taxon>Chelicerata</taxon>
        <taxon>Arachnida</taxon>
        <taxon>Araneae</taxon>
        <taxon>Araneomorphae</taxon>
        <taxon>Entelegynae</taxon>
        <taxon>Araneoidea</taxon>
        <taxon>Araneidae</taxon>
        <taxon>Caerostris</taxon>
    </lineage>
</organism>
<protein>
    <submittedName>
        <fullName evidence="1">Uncharacterized protein</fullName>
    </submittedName>
</protein>
<proteinExistence type="predicted"/>